<feature type="domain" description="Metallo-beta-lactamase" evidence="5">
    <location>
        <begin position="53"/>
        <end position="268"/>
    </location>
</feature>
<protein>
    <submittedName>
        <fullName evidence="6">EstB1</fullName>
    </submittedName>
</protein>
<dbReference type="InterPro" id="IPR001279">
    <property type="entry name" value="Metallo-B-lactamas"/>
</dbReference>
<evidence type="ECO:0000256" key="2">
    <source>
        <dbReference type="ARBA" id="ARBA00022801"/>
    </source>
</evidence>
<dbReference type="PANTHER" id="PTHR43223:SF2">
    <property type="entry name" value="METALLO-BETA-LACTAMASE DOMAIN-CONTAINING PROTEIN"/>
    <property type="match status" value="1"/>
</dbReference>
<evidence type="ECO:0000256" key="1">
    <source>
        <dbReference type="ARBA" id="ARBA00022723"/>
    </source>
</evidence>
<dbReference type="InterPro" id="IPR044097">
    <property type="entry name" value="Bds1/SdsA1_MBL-fold"/>
</dbReference>
<keyword evidence="1" id="KW-0479">Metal-binding</keyword>
<dbReference type="Gene3D" id="3.60.15.30">
    <property type="entry name" value="Metallo-beta-lactamase domain"/>
    <property type="match status" value="1"/>
</dbReference>
<name>A0A0G2YLC7_9ZZZZ</name>
<evidence type="ECO:0000256" key="3">
    <source>
        <dbReference type="ARBA" id="ARBA00022833"/>
    </source>
</evidence>
<dbReference type="InterPro" id="IPR036866">
    <property type="entry name" value="RibonucZ/Hydroxyglut_hydro"/>
</dbReference>
<dbReference type="GO" id="GO:0018741">
    <property type="term" value="F:linear primary-alkylsulfatase activity"/>
    <property type="evidence" value="ECO:0007669"/>
    <property type="project" value="InterPro"/>
</dbReference>
<dbReference type="Gene3D" id="3.30.1050.10">
    <property type="entry name" value="SCP2 sterol-binding domain"/>
    <property type="match status" value="1"/>
</dbReference>
<keyword evidence="3" id="KW-0862">Zinc</keyword>
<comment type="similarity">
    <text evidence="4">Belongs to the metallo-beta-lactamase superfamily. Type III sulfatase family.</text>
</comment>
<accession>A0A0G2YLC7</accession>
<dbReference type="InterPro" id="IPR029229">
    <property type="entry name" value="Alkyl_sulf_C"/>
</dbReference>
<dbReference type="AlphaFoldDB" id="A0A0G2YLC7"/>
<dbReference type="InterPro" id="IPR036527">
    <property type="entry name" value="SCP2_sterol-bd_dom_sf"/>
</dbReference>
<dbReference type="Gene3D" id="1.25.40.880">
    <property type="entry name" value="Alkyl sulfatase, dimerisation domain"/>
    <property type="match status" value="1"/>
</dbReference>
<dbReference type="InterPro" id="IPR029228">
    <property type="entry name" value="Alkyl_sulf_dimr"/>
</dbReference>
<dbReference type="PANTHER" id="PTHR43223">
    <property type="entry name" value="ALKYL/ARYL-SULFATASE"/>
    <property type="match status" value="1"/>
</dbReference>
<keyword evidence="2" id="KW-0378">Hydrolase</keyword>
<dbReference type="Pfam" id="PF14863">
    <property type="entry name" value="Alkyl_sulf_dimr"/>
    <property type="match status" value="1"/>
</dbReference>
<proteinExistence type="inferred from homology"/>
<evidence type="ECO:0000259" key="5">
    <source>
        <dbReference type="SMART" id="SM00849"/>
    </source>
</evidence>
<dbReference type="GO" id="GO:0018909">
    <property type="term" value="P:dodecyl sulfate metabolic process"/>
    <property type="evidence" value="ECO:0007669"/>
    <property type="project" value="InterPro"/>
</dbReference>
<evidence type="ECO:0000313" key="6">
    <source>
        <dbReference type="EMBL" id="AKI85289.1"/>
    </source>
</evidence>
<dbReference type="SMART" id="SM00849">
    <property type="entry name" value="Lactamase_B"/>
    <property type="match status" value="1"/>
</dbReference>
<dbReference type="Pfam" id="PF14864">
    <property type="entry name" value="Alkyl_sulf_C"/>
    <property type="match status" value="1"/>
</dbReference>
<dbReference type="InterPro" id="IPR052195">
    <property type="entry name" value="Bact_Alkyl/Aryl-Sulfatase"/>
</dbReference>
<dbReference type="SUPFAM" id="SSF56281">
    <property type="entry name" value="Metallo-hydrolase/oxidoreductase"/>
    <property type="match status" value="1"/>
</dbReference>
<dbReference type="SUPFAM" id="SSF55718">
    <property type="entry name" value="SCP-like"/>
    <property type="match status" value="1"/>
</dbReference>
<evidence type="ECO:0000256" key="4">
    <source>
        <dbReference type="ARBA" id="ARBA00033751"/>
    </source>
</evidence>
<dbReference type="GO" id="GO:0046983">
    <property type="term" value="F:protein dimerization activity"/>
    <property type="evidence" value="ECO:0007669"/>
    <property type="project" value="InterPro"/>
</dbReference>
<organism evidence="6">
    <name type="scientific">uncultured organism</name>
    <dbReference type="NCBI Taxonomy" id="155900"/>
    <lineage>
        <taxon>unclassified sequences</taxon>
        <taxon>environmental samples</taxon>
    </lineage>
</organism>
<dbReference type="EMBL" id="KP892657">
    <property type="protein sequence ID" value="AKI85289.1"/>
    <property type="molecule type" value="Genomic_DNA"/>
</dbReference>
<dbReference type="GO" id="GO:0046872">
    <property type="term" value="F:metal ion binding"/>
    <property type="evidence" value="ECO:0007669"/>
    <property type="project" value="UniProtKB-KW"/>
</dbReference>
<dbReference type="InterPro" id="IPR038536">
    <property type="entry name" value="Alkyl/aryl-sulf_dimr_sf"/>
</dbReference>
<sequence length="581" mass="63769">MPIPEPLFLTGKNLAFTEEAATVPPRLTGHARTMDQGVYQVAENFYVAVGYGQANMTMVVGTDGVLIIDCLENEENAHQALSDLRKVSDKPIQALIYSHSHPDHISGVRAVLDSEQVENGQVAIYAHERLLAGVRGNPSLGIVPALRLAYTFGFDLERGPEGWVETGLGTQFHTGTIGFIPPTTVFQGTLDIQVAGITVQLREAPSESDDEIVMWFPDHGVLHVADVIQGETLPNVYPLRGAVRDPLQWVRAIDLLREYDAQALIFGHGRPLVGKDDARALLMAYRDAVQYVHDQAVRLMARGYTRDELAETLTELPSRLRHHPWLGEFYGTVKQTVRQIYHNYYGWFQGDPASIDPLPRRERAARYVDAMGGRDAVIANAEAAYNAGDFRWVAELLTHLLRLDPEDQDARRLKADALRQLGYRTSNPIWRNNYLMGAKEIDGTLDRARLLATLRALGNPDVAATMPIPLLLRALATRLNPAQSEGTHLTVGFHCTDTGASYGLAIRSDVAEVLATAPADAALEIQTTEPTLRGLLTGRLPWAQAVADGAATVTQGTPEGATHLWSLFDPPMGELPALALR</sequence>
<reference evidence="6" key="1">
    <citation type="journal article" date="2015" name="Front. Microbiol.">
        <title>Identification of novel esterase-active enzymes from hot environments by use of the host bacterium Thermus thermophilus.</title>
        <authorList>
            <person name="Leis B."/>
            <person name="Angelov A."/>
            <person name="Mientus M."/>
            <person name="Li H."/>
            <person name="Pham V.T."/>
            <person name="Lauinger B."/>
            <person name="Bongen P."/>
            <person name="Pietruszka J."/>
            <person name="Goncalves L.G."/>
            <person name="Santos H."/>
            <person name="Liebl W."/>
        </authorList>
    </citation>
    <scope>NUCLEOTIDE SEQUENCE</scope>
</reference>
<dbReference type="Pfam" id="PF00753">
    <property type="entry name" value="Lactamase_B"/>
    <property type="match status" value="1"/>
</dbReference>
<dbReference type="CDD" id="cd07710">
    <property type="entry name" value="arylsulfatase_Sdsa1-like_MBL-fold"/>
    <property type="match status" value="1"/>
</dbReference>